<accession>A0ABQ3I1X5</accession>
<feature type="domain" description="DUF6438" evidence="1">
    <location>
        <begin position="28"/>
        <end position="137"/>
    </location>
</feature>
<proteinExistence type="predicted"/>
<dbReference type="Pfam" id="PF20033">
    <property type="entry name" value="DUF6438"/>
    <property type="match status" value="1"/>
</dbReference>
<dbReference type="RefSeq" id="WP_189628669.1">
    <property type="nucleotide sequence ID" value="NZ_BNAG01000001.1"/>
</dbReference>
<evidence type="ECO:0000259" key="1">
    <source>
        <dbReference type="Pfam" id="PF20033"/>
    </source>
</evidence>
<dbReference type="Proteomes" id="UP000658258">
    <property type="component" value="Unassembled WGS sequence"/>
</dbReference>
<protein>
    <recommendedName>
        <fullName evidence="1">DUF6438 domain-containing protein</fullName>
    </recommendedName>
</protein>
<reference evidence="3" key="1">
    <citation type="journal article" date="2019" name="Int. J. Syst. Evol. Microbiol.">
        <title>The Global Catalogue of Microorganisms (GCM) 10K type strain sequencing project: providing services to taxonomists for standard genome sequencing and annotation.</title>
        <authorList>
            <consortium name="The Broad Institute Genomics Platform"/>
            <consortium name="The Broad Institute Genome Sequencing Center for Infectious Disease"/>
            <person name="Wu L."/>
            <person name="Ma J."/>
        </authorList>
    </citation>
    <scope>NUCLEOTIDE SEQUENCE [LARGE SCALE GENOMIC DNA]</scope>
    <source>
        <strain evidence="3">CGMCC 1.15111</strain>
    </source>
</reference>
<dbReference type="InterPro" id="IPR045497">
    <property type="entry name" value="DUF6438"/>
</dbReference>
<comment type="caution">
    <text evidence="2">The sequence shown here is derived from an EMBL/GenBank/DDBJ whole genome shotgun (WGS) entry which is preliminary data.</text>
</comment>
<dbReference type="PROSITE" id="PS51257">
    <property type="entry name" value="PROKAR_LIPOPROTEIN"/>
    <property type="match status" value="1"/>
</dbReference>
<keyword evidence="3" id="KW-1185">Reference proteome</keyword>
<evidence type="ECO:0000313" key="2">
    <source>
        <dbReference type="EMBL" id="GHE53988.1"/>
    </source>
</evidence>
<evidence type="ECO:0000313" key="3">
    <source>
        <dbReference type="Proteomes" id="UP000658258"/>
    </source>
</evidence>
<dbReference type="EMBL" id="BNAG01000001">
    <property type="protein sequence ID" value="GHE53988.1"/>
    <property type="molecule type" value="Genomic_DNA"/>
</dbReference>
<name>A0ABQ3I1X5_9BACT</name>
<organism evidence="2 3">
    <name type="scientific">Roseivirga thermotolerans</name>
    <dbReference type="NCBI Taxonomy" id="1758176"/>
    <lineage>
        <taxon>Bacteria</taxon>
        <taxon>Pseudomonadati</taxon>
        <taxon>Bacteroidota</taxon>
        <taxon>Cytophagia</taxon>
        <taxon>Cytophagales</taxon>
        <taxon>Roseivirgaceae</taxon>
        <taxon>Roseivirga</taxon>
    </lineage>
</organism>
<gene>
    <name evidence="2" type="ORF">GCM10011340_05660</name>
</gene>
<sequence>MKKHFVFLMLILFGCKSAENSGSELPVVFMKKTACMGACPDYDISIFSSGKVILNARKFLPLEGSFEARLPEARLDELLSLFVENRFMELESQYTSSRKDLPTTTVSFYNGGKKKTVVDYDGAPERLKAIEASIHNLIDSLSWSAVK</sequence>